<reference evidence="5 6" key="1">
    <citation type="submission" date="2016-10" db="EMBL/GenBank/DDBJ databases">
        <authorList>
            <person name="de Groot N.N."/>
        </authorList>
    </citation>
    <scope>NUCLEOTIDE SEQUENCE [LARGE SCALE GENOMIC DNA]</scope>
    <source>
        <strain evidence="5 6">DSM 527</strain>
    </source>
</reference>
<keyword evidence="4" id="KW-0812">Transmembrane</keyword>
<feature type="transmembrane region" description="Helical" evidence="4">
    <location>
        <begin position="300"/>
        <end position="320"/>
    </location>
</feature>
<protein>
    <submittedName>
        <fullName evidence="5">Glycosyltransferase, catalytic subunit of cellulose synthase and poly-beta-1,6-N-acetylglucosamine synthase</fullName>
    </submittedName>
</protein>
<feature type="transmembrane region" description="Helical" evidence="4">
    <location>
        <begin position="6"/>
        <end position="26"/>
    </location>
</feature>
<dbReference type="STRING" id="104663.SAMN04488121_10888"/>
<dbReference type="SUPFAM" id="SSF53448">
    <property type="entry name" value="Nucleotide-diphospho-sugar transferases"/>
    <property type="match status" value="1"/>
</dbReference>
<evidence type="ECO:0000256" key="1">
    <source>
        <dbReference type="ARBA" id="ARBA00006739"/>
    </source>
</evidence>
<evidence type="ECO:0000313" key="5">
    <source>
        <dbReference type="EMBL" id="SDH02478.1"/>
    </source>
</evidence>
<dbReference type="PANTHER" id="PTHR43630:SF1">
    <property type="entry name" value="POLY-BETA-1,6-N-ACETYL-D-GLUCOSAMINE SYNTHASE"/>
    <property type="match status" value="1"/>
</dbReference>
<dbReference type="EMBL" id="FNBN01000008">
    <property type="protein sequence ID" value="SDH02478.1"/>
    <property type="molecule type" value="Genomic_DNA"/>
</dbReference>
<dbReference type="PANTHER" id="PTHR43630">
    <property type="entry name" value="POLY-BETA-1,6-N-ACETYL-D-GLUCOSAMINE SYNTHASE"/>
    <property type="match status" value="1"/>
</dbReference>
<keyword evidence="4" id="KW-0472">Membrane</keyword>
<dbReference type="Proteomes" id="UP000199045">
    <property type="component" value="Unassembled WGS sequence"/>
</dbReference>
<evidence type="ECO:0000313" key="6">
    <source>
        <dbReference type="Proteomes" id="UP000199045"/>
    </source>
</evidence>
<comment type="similarity">
    <text evidence="1">Belongs to the glycosyltransferase 2 family.</text>
</comment>
<name>A0A1G7Z135_CHIFI</name>
<dbReference type="AlphaFoldDB" id="A0A1G7Z135"/>
<dbReference type="RefSeq" id="WP_089836274.1">
    <property type="nucleotide sequence ID" value="NZ_FNBN01000008.1"/>
</dbReference>
<dbReference type="Gene3D" id="3.90.550.10">
    <property type="entry name" value="Spore Coat Polysaccharide Biosynthesis Protein SpsA, Chain A"/>
    <property type="match status" value="1"/>
</dbReference>
<keyword evidence="2" id="KW-0328">Glycosyltransferase</keyword>
<accession>A0A1G7Z135</accession>
<sequence length="403" mass="44925">MIFTIELIIFAYLGGCVLYNLLFSVAGKLFPKKNKVAGDVASYCRIAILVPAYKEDDIILHAAKSYESLDYPTNSYKVIVIADSLKPATIQTLEDEGISVIPVSFKKSTKAKSLNAAFAQLDDNIYDLAVIADADNIPAPDFLQQINIAYQQGYHVIQGQRVAKNMDSPFAILDAANEIIANHINRKGANALGLSASIIGSGIAFDYQVMKQALQETEATGGFDKVLQQLLVDKGYKIHYLEEALIFDEKVENAAAFENQRKRWLSSQFVYLRHYFVRGFQALLKGRIDYFYMSVGQNMLLPRMLLLAGVLFMTALYLVFGQYLSLPVSAWLICLGAFAISMMLPLPGKFYSKYMFTVLMNLPRVVGIMLSLVFRLKGADKTFIHTKHSKTTIDNPLVNVTGK</sequence>
<dbReference type="GO" id="GO:0016757">
    <property type="term" value="F:glycosyltransferase activity"/>
    <property type="evidence" value="ECO:0007669"/>
    <property type="project" value="UniProtKB-KW"/>
</dbReference>
<gene>
    <name evidence="5" type="ORF">SAMN04488121_10888</name>
</gene>
<keyword evidence="3 5" id="KW-0808">Transferase</keyword>
<evidence type="ECO:0000256" key="2">
    <source>
        <dbReference type="ARBA" id="ARBA00022676"/>
    </source>
</evidence>
<organism evidence="5 6">
    <name type="scientific">Chitinophaga filiformis</name>
    <name type="common">Myxococcus filiformis</name>
    <name type="synonym">Flexibacter filiformis</name>
    <dbReference type="NCBI Taxonomy" id="104663"/>
    <lineage>
        <taxon>Bacteria</taxon>
        <taxon>Pseudomonadati</taxon>
        <taxon>Bacteroidota</taxon>
        <taxon>Chitinophagia</taxon>
        <taxon>Chitinophagales</taxon>
        <taxon>Chitinophagaceae</taxon>
        <taxon>Chitinophaga</taxon>
    </lineage>
</organism>
<feature type="transmembrane region" description="Helical" evidence="4">
    <location>
        <begin position="326"/>
        <end position="347"/>
    </location>
</feature>
<evidence type="ECO:0000256" key="4">
    <source>
        <dbReference type="SAM" id="Phobius"/>
    </source>
</evidence>
<dbReference type="InterPro" id="IPR029044">
    <property type="entry name" value="Nucleotide-diphossugar_trans"/>
</dbReference>
<keyword evidence="4" id="KW-1133">Transmembrane helix</keyword>
<evidence type="ECO:0000256" key="3">
    <source>
        <dbReference type="ARBA" id="ARBA00022679"/>
    </source>
</evidence>
<feature type="transmembrane region" description="Helical" evidence="4">
    <location>
        <begin position="354"/>
        <end position="374"/>
    </location>
</feature>
<proteinExistence type="inferred from homology"/>
<dbReference type="OrthoDB" id="1523666at2"/>
<dbReference type="Pfam" id="PF13641">
    <property type="entry name" value="Glyco_tranf_2_3"/>
    <property type="match status" value="1"/>
</dbReference>